<dbReference type="PANTHER" id="PTHR18952:SF274">
    <property type="entry name" value="ALPHA-CARBONIC ANHYDRASE DOMAIN-CONTAINING PROTEIN"/>
    <property type="match status" value="1"/>
</dbReference>
<dbReference type="STRING" id="56484.A0A1Y2FQ33"/>
<dbReference type="PANTHER" id="PTHR18952">
    <property type="entry name" value="CARBONIC ANHYDRASE"/>
    <property type="match status" value="1"/>
</dbReference>
<keyword evidence="3" id="KW-1185">Reference proteome</keyword>
<dbReference type="OrthoDB" id="429145at2759"/>
<dbReference type="PROSITE" id="PS51144">
    <property type="entry name" value="ALPHA_CA_2"/>
    <property type="match status" value="1"/>
</dbReference>
<sequence length="237" mass="26633">MDASHLHKRAEGNDWAYEASYNWGKVNPLYGKCQNGTQQSPVPLEVTQGFSLEHIPTFNYTKTAGEILNWGYGPAFVPRDAELNTLSFDNETVYLAGWHVHSPADHSVSGKRAKAELHLVHKNAAGKERAVVAIRIDPSTRPSTFFTMLGNVFPGFEDRTRSNATVDLSQLISEVDRLSNFWTYKGSLTSPPCTEGLRWFVARDILFTDNVQMQRILTASTFSARAEQEVWMHQINA</sequence>
<name>A0A1Y2FQ33_PROLT</name>
<proteinExistence type="predicted"/>
<reference evidence="2 3" key="1">
    <citation type="submission" date="2016-07" db="EMBL/GenBank/DDBJ databases">
        <title>Pervasive Adenine N6-methylation of Active Genes in Fungi.</title>
        <authorList>
            <consortium name="DOE Joint Genome Institute"/>
            <person name="Mondo S.J."/>
            <person name="Dannebaum R.O."/>
            <person name="Kuo R.C."/>
            <person name="Labutti K."/>
            <person name="Haridas S."/>
            <person name="Kuo A."/>
            <person name="Salamov A."/>
            <person name="Ahrendt S.R."/>
            <person name="Lipzen A."/>
            <person name="Sullivan W."/>
            <person name="Andreopoulos W.B."/>
            <person name="Clum A."/>
            <person name="Lindquist E."/>
            <person name="Daum C."/>
            <person name="Ramamoorthy G.K."/>
            <person name="Gryganskyi A."/>
            <person name="Culley D."/>
            <person name="Magnuson J.K."/>
            <person name="James T.Y."/>
            <person name="O'Malley M.A."/>
            <person name="Stajich J.E."/>
            <person name="Spatafora J.W."/>
            <person name="Visel A."/>
            <person name="Grigoriev I.V."/>
        </authorList>
    </citation>
    <scope>NUCLEOTIDE SEQUENCE [LARGE SCALE GENOMIC DNA]</scope>
    <source>
        <strain evidence="2 3">12-1054</strain>
    </source>
</reference>
<evidence type="ECO:0000313" key="3">
    <source>
        <dbReference type="Proteomes" id="UP000193685"/>
    </source>
</evidence>
<dbReference type="GO" id="GO:0008270">
    <property type="term" value="F:zinc ion binding"/>
    <property type="evidence" value="ECO:0007669"/>
    <property type="project" value="InterPro"/>
</dbReference>
<comment type="caution">
    <text evidence="2">The sequence shown here is derived from an EMBL/GenBank/DDBJ whole genome shotgun (WGS) entry which is preliminary data.</text>
</comment>
<dbReference type="Pfam" id="PF00194">
    <property type="entry name" value="Carb_anhydrase"/>
    <property type="match status" value="1"/>
</dbReference>
<protein>
    <submittedName>
        <fullName evidence="2">Alpha carbonic anhydrase</fullName>
    </submittedName>
</protein>
<dbReference type="Proteomes" id="UP000193685">
    <property type="component" value="Unassembled WGS sequence"/>
</dbReference>
<dbReference type="InterPro" id="IPR023561">
    <property type="entry name" value="Carbonic_anhydrase_a-class"/>
</dbReference>
<accession>A0A1Y2FQ33</accession>
<dbReference type="GeneID" id="63784142"/>
<organism evidence="2 3">
    <name type="scientific">Protomyces lactucae-debilis</name>
    <dbReference type="NCBI Taxonomy" id="2754530"/>
    <lineage>
        <taxon>Eukaryota</taxon>
        <taxon>Fungi</taxon>
        <taxon>Dikarya</taxon>
        <taxon>Ascomycota</taxon>
        <taxon>Taphrinomycotina</taxon>
        <taxon>Taphrinomycetes</taxon>
        <taxon>Taphrinales</taxon>
        <taxon>Protomycetaceae</taxon>
        <taxon>Protomyces</taxon>
    </lineage>
</organism>
<dbReference type="GO" id="GO:0004089">
    <property type="term" value="F:carbonate dehydratase activity"/>
    <property type="evidence" value="ECO:0007669"/>
    <property type="project" value="InterPro"/>
</dbReference>
<dbReference type="SUPFAM" id="SSF51069">
    <property type="entry name" value="Carbonic anhydrase"/>
    <property type="match status" value="1"/>
</dbReference>
<dbReference type="RefSeq" id="XP_040727294.1">
    <property type="nucleotide sequence ID" value="XM_040867543.1"/>
</dbReference>
<evidence type="ECO:0000259" key="1">
    <source>
        <dbReference type="PROSITE" id="PS51144"/>
    </source>
</evidence>
<evidence type="ECO:0000313" key="2">
    <source>
        <dbReference type="EMBL" id="ORY86112.1"/>
    </source>
</evidence>
<dbReference type="InterPro" id="IPR001148">
    <property type="entry name" value="CA_dom"/>
</dbReference>
<dbReference type="InterPro" id="IPR041891">
    <property type="entry name" value="Alpha_CA_prokaryot-like"/>
</dbReference>
<dbReference type="EMBL" id="MCFI01000003">
    <property type="protein sequence ID" value="ORY86112.1"/>
    <property type="molecule type" value="Genomic_DNA"/>
</dbReference>
<dbReference type="InterPro" id="IPR036398">
    <property type="entry name" value="CA_dom_sf"/>
</dbReference>
<dbReference type="SMART" id="SM01057">
    <property type="entry name" value="Carb_anhydrase"/>
    <property type="match status" value="1"/>
</dbReference>
<dbReference type="CDD" id="cd03124">
    <property type="entry name" value="alpha_CA_prokaryotic_like"/>
    <property type="match status" value="1"/>
</dbReference>
<dbReference type="Gene3D" id="3.10.200.10">
    <property type="entry name" value="Alpha carbonic anhydrase"/>
    <property type="match status" value="1"/>
</dbReference>
<dbReference type="OMA" id="VWRHRIN"/>
<feature type="domain" description="Alpha-carbonic anhydrase" evidence="1">
    <location>
        <begin position="13"/>
        <end position="237"/>
    </location>
</feature>
<dbReference type="AlphaFoldDB" id="A0A1Y2FQ33"/>
<gene>
    <name evidence="2" type="ORF">BCR37DRAFT_344072</name>
</gene>